<accession>A0A498BUX9</accession>
<dbReference type="InterPro" id="IPR055765">
    <property type="entry name" value="DUF7341"/>
</dbReference>
<dbReference type="AlphaFoldDB" id="A0A498BUX9"/>
<dbReference type="RefSeq" id="WP_121059970.1">
    <property type="nucleotide sequence ID" value="NZ_RCDB01000003.1"/>
</dbReference>
<evidence type="ECO:0000313" key="3">
    <source>
        <dbReference type="Proteomes" id="UP000273158"/>
    </source>
</evidence>
<comment type="caution">
    <text evidence="2">The sequence shown here is derived from an EMBL/GenBank/DDBJ whole genome shotgun (WGS) entry which is preliminary data.</text>
</comment>
<feature type="domain" description="DUF7341" evidence="1">
    <location>
        <begin position="13"/>
        <end position="141"/>
    </location>
</feature>
<name>A0A498BUX9_9MICO</name>
<dbReference type="OrthoDB" id="5023842at2"/>
<protein>
    <recommendedName>
        <fullName evidence="1">DUF7341 domain-containing protein</fullName>
    </recommendedName>
</protein>
<evidence type="ECO:0000313" key="2">
    <source>
        <dbReference type="EMBL" id="RLK47633.1"/>
    </source>
</evidence>
<keyword evidence="3" id="KW-1185">Reference proteome</keyword>
<proteinExistence type="predicted"/>
<reference evidence="2 3" key="1">
    <citation type="journal article" date="2015" name="Stand. Genomic Sci.">
        <title>Genomic Encyclopedia of Bacterial and Archaeal Type Strains, Phase III: the genomes of soil and plant-associated and newly described type strains.</title>
        <authorList>
            <person name="Whitman W.B."/>
            <person name="Woyke T."/>
            <person name="Klenk H.P."/>
            <person name="Zhou Y."/>
            <person name="Lilburn T.G."/>
            <person name="Beck B.J."/>
            <person name="De Vos P."/>
            <person name="Vandamme P."/>
            <person name="Eisen J.A."/>
            <person name="Garrity G."/>
            <person name="Hugenholtz P."/>
            <person name="Kyrpides N.C."/>
        </authorList>
    </citation>
    <scope>NUCLEOTIDE SEQUENCE [LARGE SCALE GENOMIC DNA]</scope>
    <source>
        <strain evidence="2 3">S2T63</strain>
    </source>
</reference>
<dbReference type="Proteomes" id="UP000273158">
    <property type="component" value="Unassembled WGS sequence"/>
</dbReference>
<dbReference type="EMBL" id="RCDB01000003">
    <property type="protein sequence ID" value="RLK47633.1"/>
    <property type="molecule type" value="Genomic_DNA"/>
</dbReference>
<evidence type="ECO:0000259" key="1">
    <source>
        <dbReference type="Pfam" id="PF24030"/>
    </source>
</evidence>
<organism evidence="2 3">
    <name type="scientific">Microbacterium telephonicum</name>
    <dbReference type="NCBI Taxonomy" id="1714841"/>
    <lineage>
        <taxon>Bacteria</taxon>
        <taxon>Bacillati</taxon>
        <taxon>Actinomycetota</taxon>
        <taxon>Actinomycetes</taxon>
        <taxon>Micrococcales</taxon>
        <taxon>Microbacteriaceae</taxon>
        <taxon>Microbacterium</taxon>
    </lineage>
</organism>
<dbReference type="Pfam" id="PF24030">
    <property type="entry name" value="DUF7341"/>
    <property type="match status" value="1"/>
</dbReference>
<sequence>MTDIDTRPRFDARDLRNAVDDLTQPTRTRITQLVNGTTYTRNLEQEPLLTQLEAAIHGSMRSGSGASSNLPGETIPLDGDALYRFTIISTQIVDWCRLAGLPRPAHPIDGLRAWQAATLATLTDPTWHVHTLRGWVGEIRNGLLPPREKQLLAACYMDECGATTYLADDDQGRPVEMRWPLRFRWRDRVQDGVLVCLACGSRWVGELALQAGAYATAERDAS</sequence>
<gene>
    <name evidence="2" type="ORF">C7474_2228</name>
</gene>